<dbReference type="Proteomes" id="UP000570823">
    <property type="component" value="Unassembled WGS sequence"/>
</dbReference>
<protein>
    <submittedName>
        <fullName evidence="1">DsrE family protein</fullName>
    </submittedName>
</protein>
<evidence type="ECO:0000313" key="2">
    <source>
        <dbReference type="Proteomes" id="UP000570823"/>
    </source>
</evidence>
<dbReference type="InterPro" id="IPR003787">
    <property type="entry name" value="Sulphur_relay_DsrE/F-like"/>
</dbReference>
<reference evidence="1 2" key="1">
    <citation type="submission" date="2020-06" db="EMBL/GenBank/DDBJ databases">
        <title>Methanofollis fontis sp. nov., a methanogen isolated from marine sediments near a cold seep at Four-Way Closure Ridge offshore southwestern Taiwan.</title>
        <authorList>
            <person name="Chen S.-C."/>
            <person name="Teng N.-H."/>
            <person name="Lin Y.-S."/>
            <person name="Lai M.-C."/>
            <person name="Chen H.-H."/>
            <person name="Wang C.-C."/>
        </authorList>
    </citation>
    <scope>NUCLEOTIDE SEQUENCE [LARGE SCALE GENOMIC DNA]</scope>
    <source>
        <strain evidence="1 2">DSM 2702</strain>
    </source>
</reference>
<evidence type="ECO:0000313" key="1">
    <source>
        <dbReference type="EMBL" id="NVO67417.1"/>
    </source>
</evidence>
<dbReference type="PANTHER" id="PTHR37691">
    <property type="entry name" value="BLR3518 PROTEIN"/>
    <property type="match status" value="1"/>
</dbReference>
<sequence length="112" mass="12308">MESYRAIFHLDEPAKAPLVFANLGNLLDDLGGSVVVEVVANSEGVKVFLLTGQYTARFREYAEQGVQFAVCANSLRALGFTRDDFPRAVRVVPSGVGEIVRRQAEGYAYIRP</sequence>
<name>A0A7K4HQV0_9EURY</name>
<proteinExistence type="predicted"/>
<dbReference type="AlphaFoldDB" id="A0A7K4HQV0"/>
<comment type="caution">
    <text evidence="1">The sequence shown here is derived from an EMBL/GenBank/DDBJ whole genome shotgun (WGS) entry which is preliminary data.</text>
</comment>
<dbReference type="Gene3D" id="3.40.1260.10">
    <property type="entry name" value="DsrEFH-like"/>
    <property type="match status" value="1"/>
</dbReference>
<dbReference type="PANTHER" id="PTHR37691:SF1">
    <property type="entry name" value="BLR3518 PROTEIN"/>
    <property type="match status" value="1"/>
</dbReference>
<dbReference type="OrthoDB" id="57062at2157"/>
<dbReference type="EMBL" id="JABXWR010000001">
    <property type="protein sequence ID" value="NVO67417.1"/>
    <property type="molecule type" value="Genomic_DNA"/>
</dbReference>
<organism evidence="1 2">
    <name type="scientific">Methanofollis tationis</name>
    <dbReference type="NCBI Taxonomy" id="81417"/>
    <lineage>
        <taxon>Archaea</taxon>
        <taxon>Methanobacteriati</taxon>
        <taxon>Methanobacteriota</taxon>
        <taxon>Stenosarchaea group</taxon>
        <taxon>Methanomicrobia</taxon>
        <taxon>Methanomicrobiales</taxon>
        <taxon>Methanomicrobiaceae</taxon>
        <taxon>Methanofollis</taxon>
    </lineage>
</organism>
<dbReference type="RefSeq" id="WP_176789011.1">
    <property type="nucleotide sequence ID" value="NZ_JABXWR010000001.1"/>
</dbReference>
<dbReference type="Pfam" id="PF02635">
    <property type="entry name" value="DsrE"/>
    <property type="match status" value="1"/>
</dbReference>
<dbReference type="InterPro" id="IPR027396">
    <property type="entry name" value="DsrEFH-like"/>
</dbReference>
<dbReference type="SUPFAM" id="SSF75169">
    <property type="entry name" value="DsrEFH-like"/>
    <property type="match status" value="1"/>
</dbReference>
<accession>A0A7K4HQV0</accession>
<gene>
    <name evidence="1" type="ORF">HWN36_08895</name>
</gene>
<keyword evidence="2" id="KW-1185">Reference proteome</keyword>